<dbReference type="AlphaFoldDB" id="A0A0R1UDU9"/>
<dbReference type="InterPro" id="IPR023090">
    <property type="entry name" value="UPF0702_alpha/beta_dom_sf"/>
</dbReference>
<sequence>MSSYGLIALKFVVGMIMMILQINLLGKVEFARNTPLNQIQNYVLGGIIGGVIYNPAITIWQFLIILLLWSLIVAIVKFGREHSRWLRLLIDGRPVMLIADGQLRPTACLQVGLSANQLMEQLRNSGITTLSQVKSAVMETNGQLTVIEKDAANLKLPLISDGQLNAEVLSLIGKSPTWVQTQLQAAGLQRVEQVFVGEYVNGELRVVPYPQSA</sequence>
<dbReference type="PATRIC" id="fig|1423760.3.peg.1796"/>
<feature type="domain" description="YetF-like N-terminal transmembrane" evidence="9">
    <location>
        <begin position="6"/>
        <end position="78"/>
    </location>
</feature>
<dbReference type="PANTHER" id="PTHR34582:SF6">
    <property type="entry name" value="UPF0702 TRANSMEMBRANE PROTEIN YCAP"/>
    <property type="match status" value="1"/>
</dbReference>
<dbReference type="Pfam" id="PF04239">
    <property type="entry name" value="DUF421"/>
    <property type="match status" value="1"/>
</dbReference>
<feature type="domain" description="YetF C-terminal" evidence="8">
    <location>
        <begin position="82"/>
        <end position="199"/>
    </location>
</feature>
<dbReference type="Proteomes" id="UP000050816">
    <property type="component" value="Unassembled WGS sequence"/>
</dbReference>
<evidence type="ECO:0000259" key="8">
    <source>
        <dbReference type="Pfam" id="PF04239"/>
    </source>
</evidence>
<evidence type="ECO:0000256" key="7">
    <source>
        <dbReference type="SAM" id="Phobius"/>
    </source>
</evidence>
<dbReference type="RefSeq" id="WP_056954955.1">
    <property type="nucleotide sequence ID" value="NZ_AZFK01000047.1"/>
</dbReference>
<dbReference type="InterPro" id="IPR007353">
    <property type="entry name" value="DUF421"/>
</dbReference>
<comment type="similarity">
    <text evidence="2">Belongs to the UPF0702 family.</text>
</comment>
<feature type="transmembrane region" description="Helical" evidence="7">
    <location>
        <begin position="6"/>
        <end position="24"/>
    </location>
</feature>
<accession>A0A0R1UDU9</accession>
<dbReference type="Pfam" id="PF20730">
    <property type="entry name" value="YetF_N"/>
    <property type="match status" value="1"/>
</dbReference>
<evidence type="ECO:0000256" key="5">
    <source>
        <dbReference type="ARBA" id="ARBA00022989"/>
    </source>
</evidence>
<evidence type="ECO:0000259" key="9">
    <source>
        <dbReference type="Pfam" id="PF20730"/>
    </source>
</evidence>
<evidence type="ECO:0000256" key="6">
    <source>
        <dbReference type="ARBA" id="ARBA00023136"/>
    </source>
</evidence>
<comment type="subcellular location">
    <subcellularLocation>
        <location evidence="1">Cell membrane</location>
        <topology evidence="1">Multi-pass membrane protein</topology>
    </subcellularLocation>
</comment>
<evidence type="ECO:0000256" key="3">
    <source>
        <dbReference type="ARBA" id="ARBA00022475"/>
    </source>
</evidence>
<evidence type="ECO:0000256" key="2">
    <source>
        <dbReference type="ARBA" id="ARBA00006448"/>
    </source>
</evidence>
<evidence type="ECO:0000313" key="11">
    <source>
        <dbReference type="Proteomes" id="UP000050816"/>
    </source>
</evidence>
<gene>
    <name evidence="10" type="ORF">FC43_GL001720</name>
</gene>
<keyword evidence="4 7" id="KW-0812">Transmembrane</keyword>
<evidence type="ECO:0000313" key="10">
    <source>
        <dbReference type="EMBL" id="KRL89386.1"/>
    </source>
</evidence>
<organism evidence="10 11">
    <name type="scientific">Limosilactobacillus ingluviei DSM 15946</name>
    <dbReference type="NCBI Taxonomy" id="1423760"/>
    <lineage>
        <taxon>Bacteria</taxon>
        <taxon>Bacillati</taxon>
        <taxon>Bacillota</taxon>
        <taxon>Bacilli</taxon>
        <taxon>Lactobacillales</taxon>
        <taxon>Lactobacillaceae</taxon>
        <taxon>Limosilactobacillus</taxon>
    </lineage>
</organism>
<proteinExistence type="inferred from homology"/>
<keyword evidence="5 7" id="KW-1133">Transmembrane helix</keyword>
<keyword evidence="6 7" id="KW-0472">Membrane</keyword>
<dbReference type="PANTHER" id="PTHR34582">
    <property type="entry name" value="UPF0702 TRANSMEMBRANE PROTEIN YCAP"/>
    <property type="match status" value="1"/>
</dbReference>
<dbReference type="Gene3D" id="3.30.240.20">
    <property type="entry name" value="bsu07140 like domains"/>
    <property type="match status" value="2"/>
</dbReference>
<dbReference type="GO" id="GO:0005886">
    <property type="term" value="C:plasma membrane"/>
    <property type="evidence" value="ECO:0007669"/>
    <property type="project" value="UniProtKB-SubCell"/>
</dbReference>
<name>A0A0R1UDU9_9LACO</name>
<evidence type="ECO:0000256" key="4">
    <source>
        <dbReference type="ARBA" id="ARBA00022692"/>
    </source>
</evidence>
<evidence type="ECO:0000256" key="1">
    <source>
        <dbReference type="ARBA" id="ARBA00004651"/>
    </source>
</evidence>
<comment type="caution">
    <text evidence="10">The sequence shown here is derived from an EMBL/GenBank/DDBJ whole genome shotgun (WGS) entry which is preliminary data.</text>
</comment>
<feature type="transmembrane region" description="Helical" evidence="7">
    <location>
        <begin position="36"/>
        <end position="53"/>
    </location>
</feature>
<reference evidence="10 11" key="1">
    <citation type="journal article" date="2015" name="Genome Announc.">
        <title>Expanding the biotechnology potential of lactobacilli through comparative genomics of 213 strains and associated genera.</title>
        <authorList>
            <person name="Sun Z."/>
            <person name="Harris H.M."/>
            <person name="McCann A."/>
            <person name="Guo C."/>
            <person name="Argimon S."/>
            <person name="Zhang W."/>
            <person name="Yang X."/>
            <person name="Jeffery I.B."/>
            <person name="Cooney J.C."/>
            <person name="Kagawa T.F."/>
            <person name="Liu W."/>
            <person name="Song Y."/>
            <person name="Salvetti E."/>
            <person name="Wrobel A."/>
            <person name="Rasinkangas P."/>
            <person name="Parkhill J."/>
            <person name="Rea M.C."/>
            <person name="O'Sullivan O."/>
            <person name="Ritari J."/>
            <person name="Douillard F.P."/>
            <person name="Paul Ross R."/>
            <person name="Yang R."/>
            <person name="Briner A.E."/>
            <person name="Felis G.E."/>
            <person name="de Vos W.M."/>
            <person name="Barrangou R."/>
            <person name="Klaenhammer T.R."/>
            <person name="Caufield P.W."/>
            <person name="Cui Y."/>
            <person name="Zhang H."/>
            <person name="O'Toole P.W."/>
        </authorList>
    </citation>
    <scope>NUCLEOTIDE SEQUENCE [LARGE SCALE GENOMIC DNA]</scope>
    <source>
        <strain evidence="10 11">DSM 15946</strain>
    </source>
</reference>
<protein>
    <submittedName>
        <fullName evidence="10">Putative membrane spanning protein</fullName>
    </submittedName>
</protein>
<dbReference type="EMBL" id="AZFK01000047">
    <property type="protein sequence ID" value="KRL89386.1"/>
    <property type="molecule type" value="Genomic_DNA"/>
</dbReference>
<keyword evidence="3" id="KW-1003">Cell membrane</keyword>
<dbReference type="InterPro" id="IPR048454">
    <property type="entry name" value="YetF_N"/>
</dbReference>
<feature type="transmembrane region" description="Helical" evidence="7">
    <location>
        <begin position="59"/>
        <end position="79"/>
    </location>
</feature>